<feature type="modified residue" description="Phosphohistidine" evidence="6">
    <location>
        <position position="102"/>
    </location>
</feature>
<dbReference type="InterPro" id="IPR001789">
    <property type="entry name" value="Sig_transdc_resp-reg_receiver"/>
</dbReference>
<dbReference type="EC" id="2.7.13.3" evidence="2"/>
<dbReference type="SMART" id="SM00448">
    <property type="entry name" value="REC"/>
    <property type="match status" value="1"/>
</dbReference>
<dbReference type="Proteomes" id="UP000290365">
    <property type="component" value="Chromosome"/>
</dbReference>
<feature type="domain" description="Response regulatory" evidence="10">
    <location>
        <begin position="675"/>
        <end position="791"/>
    </location>
</feature>
<dbReference type="EMBL" id="CP035758">
    <property type="protein sequence ID" value="QBD80524.1"/>
    <property type="molecule type" value="Genomic_DNA"/>
</dbReference>
<dbReference type="InterPro" id="IPR011006">
    <property type="entry name" value="CheY-like_superfamily"/>
</dbReference>
<dbReference type="PANTHER" id="PTHR43395">
    <property type="entry name" value="SENSOR HISTIDINE KINASE CHEA"/>
    <property type="match status" value="1"/>
</dbReference>
<keyword evidence="13" id="KW-1185">Reference proteome</keyword>
<gene>
    <name evidence="12" type="ORF">EPA93_32950</name>
</gene>
<dbReference type="Gene3D" id="3.40.50.2300">
    <property type="match status" value="1"/>
</dbReference>
<feature type="compositionally biased region" description="Pro residues" evidence="9">
    <location>
        <begin position="37"/>
        <end position="49"/>
    </location>
</feature>
<evidence type="ECO:0000256" key="1">
    <source>
        <dbReference type="ARBA" id="ARBA00000085"/>
    </source>
</evidence>
<dbReference type="GO" id="GO:0006935">
    <property type="term" value="P:chemotaxis"/>
    <property type="evidence" value="ECO:0007669"/>
    <property type="project" value="InterPro"/>
</dbReference>
<dbReference type="GO" id="GO:0000160">
    <property type="term" value="P:phosphorelay signal transduction system"/>
    <property type="evidence" value="ECO:0007669"/>
    <property type="project" value="InterPro"/>
</dbReference>
<dbReference type="InterPro" id="IPR036641">
    <property type="entry name" value="HPT_dom_sf"/>
</dbReference>
<dbReference type="InterPro" id="IPR008207">
    <property type="entry name" value="Sig_transdc_His_kin_Hpt_dom"/>
</dbReference>
<evidence type="ECO:0000256" key="5">
    <source>
        <dbReference type="ARBA" id="ARBA00022777"/>
    </source>
</evidence>
<dbReference type="SUPFAM" id="SSF50341">
    <property type="entry name" value="CheW-like"/>
    <property type="match status" value="1"/>
</dbReference>
<dbReference type="InterPro" id="IPR002545">
    <property type="entry name" value="CheW-lke_dom"/>
</dbReference>
<dbReference type="PROSITE" id="PS50110">
    <property type="entry name" value="RESPONSE_REGULATORY"/>
    <property type="match status" value="1"/>
</dbReference>
<evidence type="ECO:0000256" key="8">
    <source>
        <dbReference type="SAM" id="Coils"/>
    </source>
</evidence>
<dbReference type="Gene3D" id="2.30.30.40">
    <property type="entry name" value="SH3 Domains"/>
    <property type="match status" value="1"/>
</dbReference>
<evidence type="ECO:0000256" key="3">
    <source>
        <dbReference type="ARBA" id="ARBA00022553"/>
    </source>
</evidence>
<dbReference type="RefSeq" id="WP_129891588.1">
    <property type="nucleotide sequence ID" value="NZ_CP035758.1"/>
</dbReference>
<proteinExistence type="predicted"/>
<keyword evidence="3 7" id="KW-0597">Phosphoprotein</keyword>
<evidence type="ECO:0000256" key="4">
    <source>
        <dbReference type="ARBA" id="ARBA00022679"/>
    </source>
</evidence>
<protein>
    <recommendedName>
        <fullName evidence="2">histidine kinase</fullName>
        <ecNumber evidence="2">2.7.13.3</ecNumber>
    </recommendedName>
</protein>
<feature type="coiled-coil region" evidence="8">
    <location>
        <begin position="230"/>
        <end position="267"/>
    </location>
</feature>
<dbReference type="InterPro" id="IPR051315">
    <property type="entry name" value="Bact_Chemotaxis_CheA"/>
</dbReference>
<evidence type="ECO:0000256" key="9">
    <source>
        <dbReference type="SAM" id="MobiDB-lite"/>
    </source>
</evidence>
<dbReference type="AlphaFoldDB" id="A0A4P6JXX6"/>
<evidence type="ECO:0000313" key="12">
    <source>
        <dbReference type="EMBL" id="QBD80524.1"/>
    </source>
</evidence>
<dbReference type="InterPro" id="IPR036061">
    <property type="entry name" value="CheW-like_dom_sf"/>
</dbReference>
<dbReference type="GO" id="GO:0004673">
    <property type="term" value="F:protein histidine kinase activity"/>
    <property type="evidence" value="ECO:0007669"/>
    <property type="project" value="UniProtKB-EC"/>
</dbReference>
<accession>A0A4P6JXX6</accession>
<dbReference type="OrthoDB" id="9803176at2"/>
<keyword evidence="5 12" id="KW-0418">Kinase</keyword>
<dbReference type="Gene3D" id="1.20.120.160">
    <property type="entry name" value="HPT domain"/>
    <property type="match status" value="1"/>
</dbReference>
<dbReference type="KEGG" id="kbs:EPA93_32950"/>
<reference evidence="12 13" key="1">
    <citation type="submission" date="2019-01" db="EMBL/GenBank/DDBJ databases">
        <title>Ktedonosporobacter rubrisoli SCAWS-G2.</title>
        <authorList>
            <person name="Huang Y."/>
            <person name="Yan B."/>
        </authorList>
    </citation>
    <scope>NUCLEOTIDE SEQUENCE [LARGE SCALE GENOMIC DNA]</scope>
    <source>
        <strain evidence="12 13">SCAWS-G2</strain>
    </source>
</reference>
<feature type="modified residue" description="4-aspartylphosphate" evidence="7">
    <location>
        <position position="724"/>
    </location>
</feature>
<evidence type="ECO:0000259" key="11">
    <source>
        <dbReference type="PROSITE" id="PS50894"/>
    </source>
</evidence>
<dbReference type="SMART" id="SM00260">
    <property type="entry name" value="CheW"/>
    <property type="match status" value="1"/>
</dbReference>
<sequence>MNEIPFDENELSADDLAVLRAFEAMEDWDTDQEGAPPASPVWSGPPTPPVAEDDQIITDDMLILFASEAADDISKIKQTLGQLEQEVSIEPARFVTLKRAAHKIRGTSGTIEYHVMAKIAQHIEEVSEKATEGQILPPVALQVLRSSLAALEQTLEGIVERGQEDTAPLAALEQELQQLSGEKAQPVPSFEPLDPFSGEAAITPSVSRTLGEIPASASSASLIRVDAQRLERLVQHTEQLTVQRAALENAQQQLNTLLQDLQAAQTHLQQLEPQLLSCLSKEQPAASQRPHHPISSLVARILNEAAQQGDVSAPRKSRSRYSMAKTGASQAWDELDMERYNEKDMLVRSLTEAIADVAVVYSRAHTSFARFNSTLQNYMALASAVRNDTLLLRLAPLSTLVPRLQRVVAMSALAQERQVEFNVTGDSLEIDQDMLEALTNPLLQLMRSCTADLSLPEGEEVSAEPYHIWLHAQSVGNEITLEVGFSMAVPGGVVDAIRDSIQDLNGTIFTQRNVAGGISFHLRLPHAHSASHCLLVRTGTERIIIPFSQVQRISDGKQEKLDILYNLNDLLGFSHEADGDARIQPVLILPQGISRIAVGISIDEVLGEAEMVVKPLVSYMQRPGIAGAAVDGNGDVLLMVDLPELIRHYTVLWRNSSEVPRPDAPALAQHNSRPKILVADDSVYLRQSLLHTLRHANYEVVEARDGMEALEQLLESRPDIFLLDVEMPNLNGYDLLSIMRLYPELAGIKIIMLTSRSSEKHKKRALDLGAHVYLTKPCAHELLLQTIEEQLKR</sequence>
<dbReference type="SUPFAM" id="SSF47226">
    <property type="entry name" value="Histidine-containing phosphotransfer domain, HPT domain"/>
    <property type="match status" value="1"/>
</dbReference>
<evidence type="ECO:0000256" key="6">
    <source>
        <dbReference type="PROSITE-ProRule" id="PRU00110"/>
    </source>
</evidence>
<feature type="domain" description="HPt" evidence="11">
    <location>
        <begin position="54"/>
        <end position="158"/>
    </location>
</feature>
<dbReference type="Pfam" id="PF01584">
    <property type="entry name" value="CheW"/>
    <property type="match status" value="1"/>
</dbReference>
<evidence type="ECO:0000259" key="10">
    <source>
        <dbReference type="PROSITE" id="PS50110"/>
    </source>
</evidence>
<dbReference type="Pfam" id="PF00072">
    <property type="entry name" value="Response_reg"/>
    <property type="match status" value="1"/>
</dbReference>
<organism evidence="12 13">
    <name type="scientific">Ktedonosporobacter rubrisoli</name>
    <dbReference type="NCBI Taxonomy" id="2509675"/>
    <lineage>
        <taxon>Bacteria</taxon>
        <taxon>Bacillati</taxon>
        <taxon>Chloroflexota</taxon>
        <taxon>Ktedonobacteria</taxon>
        <taxon>Ktedonobacterales</taxon>
        <taxon>Ktedonosporobacteraceae</taxon>
        <taxon>Ktedonosporobacter</taxon>
    </lineage>
</organism>
<feature type="region of interest" description="Disordered" evidence="9">
    <location>
        <begin position="27"/>
        <end position="49"/>
    </location>
</feature>
<dbReference type="SUPFAM" id="SSF52172">
    <property type="entry name" value="CheY-like"/>
    <property type="match status" value="1"/>
</dbReference>
<evidence type="ECO:0000256" key="2">
    <source>
        <dbReference type="ARBA" id="ARBA00012438"/>
    </source>
</evidence>
<dbReference type="Pfam" id="PF01627">
    <property type="entry name" value="Hpt"/>
    <property type="match status" value="1"/>
</dbReference>
<comment type="catalytic activity">
    <reaction evidence="1">
        <text>ATP + protein L-histidine = ADP + protein N-phospho-L-histidine.</text>
        <dbReference type="EC" id="2.7.13.3"/>
    </reaction>
</comment>
<evidence type="ECO:0000313" key="13">
    <source>
        <dbReference type="Proteomes" id="UP000290365"/>
    </source>
</evidence>
<dbReference type="PANTHER" id="PTHR43395:SF8">
    <property type="entry name" value="HISTIDINE KINASE"/>
    <property type="match status" value="1"/>
</dbReference>
<evidence type="ECO:0000256" key="7">
    <source>
        <dbReference type="PROSITE-ProRule" id="PRU00169"/>
    </source>
</evidence>
<dbReference type="PROSITE" id="PS50894">
    <property type="entry name" value="HPT"/>
    <property type="match status" value="1"/>
</dbReference>
<dbReference type="SMART" id="SM00073">
    <property type="entry name" value="HPT"/>
    <property type="match status" value="1"/>
</dbReference>
<name>A0A4P6JXX6_KTERU</name>
<keyword evidence="8" id="KW-0175">Coiled coil</keyword>
<keyword evidence="4" id="KW-0808">Transferase</keyword>